<feature type="domain" description="SprT-like" evidence="1">
    <location>
        <begin position="1"/>
        <end position="139"/>
    </location>
</feature>
<dbReference type="Pfam" id="PF10263">
    <property type="entry name" value="SprT-like"/>
    <property type="match status" value="1"/>
</dbReference>
<sequence length="285" mass="32247">MNPQEALTILEQKLSEHGLAQIGWTGALDQAERRFGVCRPAQKEISLSRTLCALNTDEEVLDTILHEIAHALAYHETGENCGHDERWKTICRRIGARPERCYDDDEVTSPQAPWVLIHRETGEIFSYHQQRPKKDLSQTFIRGRKKETLGQLEVRANPEFTSGPVAYLDRATVLALQEKMLAQLAPLAEEMGLHLSPGKSRFTATEGTIGIQLAVETHDGRDPEAKQFAELAPLFGLSEDDFRRPFHYEGQAFQLVAFKPRNRKYPVIGENEAGTRYKFPLEAII</sequence>
<dbReference type="GO" id="GO:0006950">
    <property type="term" value="P:response to stress"/>
    <property type="evidence" value="ECO:0007669"/>
    <property type="project" value="UniProtKB-ARBA"/>
</dbReference>
<evidence type="ECO:0000259" key="1">
    <source>
        <dbReference type="SMART" id="SM00731"/>
    </source>
</evidence>
<dbReference type="AlphaFoldDB" id="A0A934RLP3"/>
<name>A0A934RLP3_9BACT</name>
<keyword evidence="3" id="KW-1185">Reference proteome</keyword>
<dbReference type="SMART" id="SM00731">
    <property type="entry name" value="SprT"/>
    <property type="match status" value="1"/>
</dbReference>
<protein>
    <submittedName>
        <fullName evidence="2">SprT-like domain-containing protein</fullName>
    </submittedName>
</protein>
<dbReference type="RefSeq" id="WP_200391120.1">
    <property type="nucleotide sequence ID" value="NZ_JAENIO010000012.1"/>
</dbReference>
<evidence type="ECO:0000313" key="3">
    <source>
        <dbReference type="Proteomes" id="UP000604083"/>
    </source>
</evidence>
<proteinExistence type="predicted"/>
<evidence type="ECO:0000313" key="2">
    <source>
        <dbReference type="EMBL" id="MBK1833684.1"/>
    </source>
</evidence>
<comment type="caution">
    <text evidence="2">The sequence shown here is derived from an EMBL/GenBank/DDBJ whole genome shotgun (WGS) entry which is preliminary data.</text>
</comment>
<dbReference type="EMBL" id="JAENIO010000012">
    <property type="protein sequence ID" value="MBK1833684.1"/>
    <property type="molecule type" value="Genomic_DNA"/>
</dbReference>
<reference evidence="2" key="1">
    <citation type="submission" date="2021-01" db="EMBL/GenBank/DDBJ databases">
        <title>Modified the classification status of verrucomicrobia.</title>
        <authorList>
            <person name="Feng X."/>
        </authorList>
    </citation>
    <scope>NUCLEOTIDE SEQUENCE</scope>
    <source>
        <strain evidence="2">KCTC 12986</strain>
    </source>
</reference>
<accession>A0A934RLP3</accession>
<gene>
    <name evidence="2" type="ORF">JIN78_06380</name>
</gene>
<organism evidence="2 3">
    <name type="scientific">Roseibacillus ishigakijimensis</name>
    <dbReference type="NCBI Taxonomy" id="454146"/>
    <lineage>
        <taxon>Bacteria</taxon>
        <taxon>Pseudomonadati</taxon>
        <taxon>Verrucomicrobiota</taxon>
        <taxon>Verrucomicrobiia</taxon>
        <taxon>Verrucomicrobiales</taxon>
        <taxon>Verrucomicrobiaceae</taxon>
        <taxon>Roseibacillus</taxon>
    </lineage>
</organism>
<dbReference type="Proteomes" id="UP000604083">
    <property type="component" value="Unassembled WGS sequence"/>
</dbReference>
<dbReference type="InterPro" id="IPR006640">
    <property type="entry name" value="SprT-like_domain"/>
</dbReference>